<keyword evidence="12" id="KW-1133">Transmembrane helix</keyword>
<dbReference type="EMBL" id="FNJI01000032">
    <property type="protein sequence ID" value="SDP65870.1"/>
    <property type="molecule type" value="Genomic_DNA"/>
</dbReference>
<accession>A0A1H0UIG8</accession>
<keyword evidence="4 11" id="KW-0808">Transferase</keyword>
<evidence type="ECO:0000256" key="6">
    <source>
        <dbReference type="ARBA" id="ARBA00022741"/>
    </source>
</evidence>
<dbReference type="Pfam" id="PF02110">
    <property type="entry name" value="HK"/>
    <property type="match status" value="1"/>
</dbReference>
<keyword evidence="10 11" id="KW-0784">Thiamine biosynthesis</keyword>
<dbReference type="GO" id="GO:0004417">
    <property type="term" value="F:hydroxyethylthiazole kinase activity"/>
    <property type="evidence" value="ECO:0007669"/>
    <property type="project" value="UniProtKB-UniRule"/>
</dbReference>
<comment type="similarity">
    <text evidence="11">Belongs to the Thz kinase family.</text>
</comment>
<feature type="transmembrane region" description="Helical" evidence="12">
    <location>
        <begin position="60"/>
        <end position="80"/>
    </location>
</feature>
<dbReference type="CDD" id="cd01170">
    <property type="entry name" value="THZ_kinase"/>
    <property type="match status" value="1"/>
</dbReference>
<comment type="cofactor">
    <cofactor evidence="2 11">
        <name>Mg(2+)</name>
        <dbReference type="ChEBI" id="CHEBI:18420"/>
    </cofactor>
</comment>
<dbReference type="AlphaFoldDB" id="A0A1H0UIG8"/>
<dbReference type="HAMAP" id="MF_00228">
    <property type="entry name" value="Thz_kinase"/>
    <property type="match status" value="1"/>
</dbReference>
<keyword evidence="6 11" id="KW-0547">Nucleotide-binding</keyword>
<dbReference type="OrthoDB" id="8909021at2"/>
<reference evidence="13 14" key="1">
    <citation type="submission" date="2016-10" db="EMBL/GenBank/DDBJ databases">
        <authorList>
            <person name="de Groot N.N."/>
        </authorList>
    </citation>
    <scope>NUCLEOTIDE SEQUENCE [LARGE SCALE GENOMIC DNA]</scope>
    <source>
        <strain evidence="13 14">DSM 12130</strain>
    </source>
</reference>
<evidence type="ECO:0000256" key="7">
    <source>
        <dbReference type="ARBA" id="ARBA00022777"/>
    </source>
</evidence>
<evidence type="ECO:0000256" key="3">
    <source>
        <dbReference type="ARBA" id="ARBA00004868"/>
    </source>
</evidence>
<evidence type="ECO:0000256" key="9">
    <source>
        <dbReference type="ARBA" id="ARBA00022842"/>
    </source>
</evidence>
<feature type="binding site" evidence="11">
    <location>
        <position position="169"/>
    </location>
    <ligand>
        <name>ATP</name>
        <dbReference type="ChEBI" id="CHEBI:30616"/>
    </ligand>
</feature>
<dbReference type="UniPathway" id="UPA00060">
    <property type="reaction ID" value="UER00139"/>
</dbReference>
<evidence type="ECO:0000256" key="10">
    <source>
        <dbReference type="ARBA" id="ARBA00022977"/>
    </source>
</evidence>
<dbReference type="GO" id="GO:0005524">
    <property type="term" value="F:ATP binding"/>
    <property type="evidence" value="ECO:0007669"/>
    <property type="project" value="UniProtKB-UniRule"/>
</dbReference>
<dbReference type="GO" id="GO:0009228">
    <property type="term" value="P:thiamine biosynthetic process"/>
    <property type="evidence" value="ECO:0007669"/>
    <property type="project" value="UniProtKB-KW"/>
</dbReference>
<dbReference type="PIRSF" id="PIRSF000513">
    <property type="entry name" value="Thz_kinase"/>
    <property type="match status" value="1"/>
</dbReference>
<evidence type="ECO:0000256" key="12">
    <source>
        <dbReference type="SAM" id="Phobius"/>
    </source>
</evidence>
<comment type="catalytic activity">
    <reaction evidence="1 11">
        <text>5-(2-hydroxyethyl)-4-methylthiazole + ATP = 4-methyl-5-(2-phosphooxyethyl)-thiazole + ADP + H(+)</text>
        <dbReference type="Rhea" id="RHEA:24212"/>
        <dbReference type="ChEBI" id="CHEBI:15378"/>
        <dbReference type="ChEBI" id="CHEBI:17957"/>
        <dbReference type="ChEBI" id="CHEBI:30616"/>
        <dbReference type="ChEBI" id="CHEBI:58296"/>
        <dbReference type="ChEBI" id="CHEBI:456216"/>
        <dbReference type="EC" id="2.7.1.50"/>
    </reaction>
</comment>
<evidence type="ECO:0000256" key="2">
    <source>
        <dbReference type="ARBA" id="ARBA00001946"/>
    </source>
</evidence>
<dbReference type="GO" id="GO:0000287">
    <property type="term" value="F:magnesium ion binding"/>
    <property type="evidence" value="ECO:0007669"/>
    <property type="project" value="UniProtKB-UniRule"/>
</dbReference>
<keyword evidence="14" id="KW-1185">Reference proteome</keyword>
<dbReference type="Proteomes" id="UP000199073">
    <property type="component" value="Unassembled WGS sequence"/>
</dbReference>
<evidence type="ECO:0000256" key="5">
    <source>
        <dbReference type="ARBA" id="ARBA00022723"/>
    </source>
</evidence>
<comment type="pathway">
    <text evidence="3 11">Cofactor biosynthesis; thiamine diphosphate biosynthesis; 4-methyl-5-(2-phosphoethyl)-thiazole from 5-(2-hydroxyethyl)-4-methylthiazole: step 1/1.</text>
</comment>
<proteinExistence type="inferred from homology"/>
<dbReference type="PRINTS" id="PR01099">
    <property type="entry name" value="HYETHTZKNASE"/>
</dbReference>
<feature type="binding site" evidence="11">
    <location>
        <position position="196"/>
    </location>
    <ligand>
        <name>substrate</name>
    </ligand>
</feature>
<dbReference type="SUPFAM" id="SSF53613">
    <property type="entry name" value="Ribokinase-like"/>
    <property type="match status" value="1"/>
</dbReference>
<dbReference type="NCBIfam" id="TIGR00694">
    <property type="entry name" value="thiM"/>
    <property type="match status" value="1"/>
</dbReference>
<dbReference type="InterPro" id="IPR029056">
    <property type="entry name" value="Ribokinase-like"/>
</dbReference>
<dbReference type="GO" id="GO:0009229">
    <property type="term" value="P:thiamine diphosphate biosynthetic process"/>
    <property type="evidence" value="ECO:0007669"/>
    <property type="project" value="UniProtKB-UniRule"/>
</dbReference>
<keyword evidence="8 11" id="KW-0067">ATP-binding</keyword>
<evidence type="ECO:0000256" key="8">
    <source>
        <dbReference type="ARBA" id="ARBA00022840"/>
    </source>
</evidence>
<keyword evidence="9 11" id="KW-0460">Magnesium</keyword>
<name>A0A1H0UIG8_9BACT</name>
<evidence type="ECO:0000256" key="4">
    <source>
        <dbReference type="ARBA" id="ARBA00022679"/>
    </source>
</evidence>
<evidence type="ECO:0000256" key="11">
    <source>
        <dbReference type="HAMAP-Rule" id="MF_00228"/>
    </source>
</evidence>
<evidence type="ECO:0000256" key="1">
    <source>
        <dbReference type="ARBA" id="ARBA00001771"/>
    </source>
</evidence>
<evidence type="ECO:0000313" key="13">
    <source>
        <dbReference type="EMBL" id="SDP65870.1"/>
    </source>
</evidence>
<dbReference type="Gene3D" id="3.40.1190.20">
    <property type="match status" value="1"/>
</dbReference>
<evidence type="ECO:0000313" key="14">
    <source>
        <dbReference type="Proteomes" id="UP000199073"/>
    </source>
</evidence>
<feature type="binding site" evidence="11">
    <location>
        <position position="123"/>
    </location>
    <ligand>
        <name>ATP</name>
        <dbReference type="ChEBI" id="CHEBI:30616"/>
    </ligand>
</feature>
<dbReference type="STRING" id="91360.SAMN05660330_03578"/>
<keyword evidence="12" id="KW-0472">Membrane</keyword>
<keyword evidence="7 11" id="KW-0418">Kinase</keyword>
<dbReference type="InterPro" id="IPR000417">
    <property type="entry name" value="Hyethyz_kinase"/>
</dbReference>
<protein>
    <recommendedName>
        <fullName evidence="11">Hydroxyethylthiazole kinase</fullName>
        <ecNumber evidence="11">2.7.1.50</ecNumber>
    </recommendedName>
    <alternativeName>
        <fullName evidence="11">4-methyl-5-beta-hydroxyethylthiazole kinase</fullName>
        <shortName evidence="11">TH kinase</shortName>
        <shortName evidence="11">Thz kinase</shortName>
    </alternativeName>
</protein>
<gene>
    <name evidence="11" type="primary">thiM</name>
    <name evidence="13" type="ORF">SAMN05660330_03578</name>
</gene>
<sequence>MDNLAREAAHSLTLLKNRGPLIHNITNFVVMNFTANVLLAAGASPVMAHAEDEVEEMVSLASALVLNLGTLSSSWVRAMVKAAEKARFLGIPIVLDPVGAGATRLRTDSAKIIAEKIGVSVIRGNSSEILSLATGGYSTKGVDALHDVDEAGEVARKLAEDLGTTIAITGEVDLVTDGKRVVRVANGHPMMPVVTGTGCAATAVIGAFAAVGDDPLAAAAGGLACFGLAGEKAAAVAKGPASFAVALIDSLFGLTEDELLQGARIVEG</sequence>
<feature type="transmembrane region" description="Helical" evidence="12">
    <location>
        <begin position="21"/>
        <end position="40"/>
    </location>
</feature>
<organism evidence="13 14">
    <name type="scientific">Desulforhopalus singaporensis</name>
    <dbReference type="NCBI Taxonomy" id="91360"/>
    <lineage>
        <taxon>Bacteria</taxon>
        <taxon>Pseudomonadati</taxon>
        <taxon>Thermodesulfobacteriota</taxon>
        <taxon>Desulfobulbia</taxon>
        <taxon>Desulfobulbales</taxon>
        <taxon>Desulfocapsaceae</taxon>
        <taxon>Desulforhopalus</taxon>
    </lineage>
</organism>
<dbReference type="NCBIfam" id="NF006830">
    <property type="entry name" value="PRK09355.1"/>
    <property type="match status" value="1"/>
</dbReference>
<dbReference type="EC" id="2.7.1.50" evidence="11"/>
<keyword evidence="5 11" id="KW-0479">Metal-binding</keyword>
<keyword evidence="12" id="KW-0812">Transmembrane</keyword>
<feature type="binding site" evidence="11">
    <location>
        <position position="47"/>
    </location>
    <ligand>
        <name>substrate</name>
    </ligand>
</feature>
<dbReference type="RefSeq" id="WP_092225320.1">
    <property type="nucleotide sequence ID" value="NZ_FNJI01000032.1"/>
</dbReference>
<comment type="function">
    <text evidence="11">Catalyzes the phosphorylation of the hydroxyl group of 4-methyl-5-beta-hydroxyethylthiazole (THZ).</text>
</comment>